<reference evidence="2" key="1">
    <citation type="submission" date="2016-09" db="EMBL/GenBank/DDBJ databases">
        <authorList>
            <person name="Guldener U."/>
        </authorList>
    </citation>
    <scope>NUCLEOTIDE SEQUENCE [LARGE SCALE GENOMIC DNA]</scope>
    <source>
        <strain evidence="2">V64-1</strain>
    </source>
</reference>
<dbReference type="OrthoDB" id="5015970at2759"/>
<dbReference type="EMBL" id="FMJY01000005">
    <property type="protein sequence ID" value="SCO84485.1"/>
    <property type="molecule type" value="Genomic_DNA"/>
</dbReference>
<dbReference type="VEuPathDB" id="FungiDB:FOZG_06368"/>
<evidence type="ECO:0000313" key="1">
    <source>
        <dbReference type="EMBL" id="SCO84485.1"/>
    </source>
</evidence>
<dbReference type="VEuPathDB" id="FungiDB:FOXG_19903"/>
<sequence>MASSSTISTPPLSNDLPRLPLEIWIQIFEDLVVPQNIRSLISASPTAYGYFQGGKSYILRPFVTRLNNNPIFDADIIALLLSAARVIEVLYKTPGLTLSEIGDKVSAFLNPLFRPDTPNPFREWDQNLSAIIEVAKGYQAINCAVALYKTMRTHPAVPPASISELMKFSFTFMRHTILLDLSTYRNGTLFNPNTSILDPVAWQAVNPNLKDPVSKLWQRSLDNPGGWVVSDRGLVHVAVDIAVELHRPYDRPY</sequence>
<proteinExistence type="predicted"/>
<evidence type="ECO:0000313" key="2">
    <source>
        <dbReference type="Proteomes" id="UP000219369"/>
    </source>
</evidence>
<protein>
    <submittedName>
        <fullName evidence="1">Uncharacterized protein</fullName>
    </submittedName>
</protein>
<dbReference type="VEuPathDB" id="FungiDB:FOIG_12432"/>
<organism evidence="1 2">
    <name type="scientific">Fusarium oxysporum</name>
    <name type="common">Fusarium vascular wilt</name>
    <dbReference type="NCBI Taxonomy" id="5507"/>
    <lineage>
        <taxon>Eukaryota</taxon>
        <taxon>Fungi</taxon>
        <taxon>Dikarya</taxon>
        <taxon>Ascomycota</taxon>
        <taxon>Pezizomycotina</taxon>
        <taxon>Sordariomycetes</taxon>
        <taxon>Hypocreomycetidae</taxon>
        <taxon>Hypocreales</taxon>
        <taxon>Nectriaceae</taxon>
        <taxon>Fusarium</taxon>
        <taxon>Fusarium oxysporum species complex</taxon>
    </lineage>
</organism>
<dbReference type="AlphaFoldDB" id="A0A2H3T9Y6"/>
<dbReference type="Proteomes" id="UP000219369">
    <property type="component" value="Unassembled WGS sequence"/>
</dbReference>
<gene>
    <name evidence="1" type="ORF">FRV6_08612</name>
</gene>
<name>A0A2H3T9Y6_FUSOX</name>
<dbReference type="VEuPathDB" id="FungiDB:FOMG_15651"/>
<accession>A0A2H3T9Y6</accession>